<dbReference type="CTD" id="128025"/>
<dbReference type="AlphaFoldDB" id="A0A1U7RFZ9"/>
<organism evidence="3 4">
    <name type="scientific">Alligator sinensis</name>
    <name type="common">Chinese alligator</name>
    <dbReference type="NCBI Taxonomy" id="38654"/>
    <lineage>
        <taxon>Eukaryota</taxon>
        <taxon>Metazoa</taxon>
        <taxon>Chordata</taxon>
        <taxon>Craniata</taxon>
        <taxon>Vertebrata</taxon>
        <taxon>Euteleostomi</taxon>
        <taxon>Archelosauria</taxon>
        <taxon>Archosauria</taxon>
        <taxon>Crocodylia</taxon>
        <taxon>Alligatoridae</taxon>
        <taxon>Alligatorinae</taxon>
        <taxon>Alligator</taxon>
    </lineage>
</organism>
<dbReference type="InterPro" id="IPR001680">
    <property type="entry name" value="WD40_rpt"/>
</dbReference>
<dbReference type="InterPro" id="IPR036322">
    <property type="entry name" value="WD40_repeat_dom_sf"/>
</dbReference>
<keyword evidence="1" id="KW-0677">Repeat</keyword>
<dbReference type="Gene3D" id="2.130.10.10">
    <property type="entry name" value="YVTN repeat-like/Quinoprotein amine dehydrogenase"/>
    <property type="match status" value="4"/>
</dbReference>
<accession>A0A1U7RFZ9</accession>
<dbReference type="eggNOG" id="KOG0642">
    <property type="taxonomic scope" value="Eukaryota"/>
</dbReference>
<dbReference type="SMART" id="SM00320">
    <property type="entry name" value="WD40"/>
    <property type="match status" value="10"/>
</dbReference>
<dbReference type="PANTHER" id="PTHR44324:SF2">
    <property type="entry name" value="WD REPEAT-CONTAINING PROTEIN 64"/>
    <property type="match status" value="1"/>
</dbReference>
<dbReference type="Proteomes" id="UP000189705">
    <property type="component" value="Unplaced"/>
</dbReference>
<dbReference type="InterPro" id="IPR015943">
    <property type="entry name" value="WD40/YVTN_repeat-like_dom_sf"/>
</dbReference>
<keyword evidence="3" id="KW-1185">Reference proteome</keyword>
<proteinExistence type="predicted"/>
<dbReference type="InParanoid" id="A0A1U7RFZ9"/>
<dbReference type="PANTHER" id="PTHR44324">
    <property type="entry name" value="WD40 REPEAT DOMAIN 95"/>
    <property type="match status" value="1"/>
</dbReference>
<dbReference type="STRING" id="38654.A0A1U7RFZ9"/>
<dbReference type="PROSITE" id="PS50294">
    <property type="entry name" value="WD_REPEATS_REGION"/>
    <property type="match status" value="1"/>
</dbReference>
<evidence type="ECO:0000256" key="1">
    <source>
        <dbReference type="ARBA" id="ARBA00022737"/>
    </source>
</evidence>
<keyword evidence="2" id="KW-0853">WD repeat</keyword>
<dbReference type="InterPro" id="IPR051242">
    <property type="entry name" value="WD-EF-hand_domain"/>
</dbReference>
<dbReference type="eggNOG" id="KOG0274">
    <property type="taxonomic scope" value="Eukaryota"/>
</dbReference>
<dbReference type="KEGG" id="asn:102371975"/>
<feature type="repeat" description="WD" evidence="2">
    <location>
        <begin position="927"/>
        <end position="963"/>
    </location>
</feature>
<dbReference type="Pfam" id="PF00400">
    <property type="entry name" value="WD40"/>
    <property type="match status" value="3"/>
</dbReference>
<evidence type="ECO:0000313" key="4">
    <source>
        <dbReference type="RefSeq" id="XP_006022951.1"/>
    </source>
</evidence>
<dbReference type="PROSITE" id="PS50082">
    <property type="entry name" value="WD_REPEATS_2"/>
    <property type="match status" value="3"/>
</dbReference>
<evidence type="ECO:0000256" key="2">
    <source>
        <dbReference type="PROSITE-ProRule" id="PRU00221"/>
    </source>
</evidence>
<dbReference type="SUPFAM" id="SSF50978">
    <property type="entry name" value="WD40 repeat-like"/>
    <property type="match status" value="2"/>
</dbReference>
<gene>
    <name evidence="4" type="primary">WDR64</name>
</gene>
<protein>
    <submittedName>
        <fullName evidence="4">WD repeat-containing protein 64</fullName>
    </submittedName>
</protein>
<dbReference type="RefSeq" id="XP_006022951.1">
    <property type="nucleotide sequence ID" value="XM_006022889.3"/>
</dbReference>
<feature type="repeat" description="WD" evidence="2">
    <location>
        <begin position="509"/>
        <end position="550"/>
    </location>
</feature>
<dbReference type="GeneID" id="102371975"/>
<feature type="repeat" description="WD" evidence="2">
    <location>
        <begin position="375"/>
        <end position="416"/>
    </location>
</feature>
<dbReference type="OrthoDB" id="5980302at2759"/>
<name>A0A1U7RFZ9_ALLSI</name>
<sequence>MSDWKDSDKQNCSTFSDVANFKNALRQFQKVVEKTVAQKKEERLGLYIKDENEIDYDKFCATVQTLFGPEVKDQDVKAFFRKISNNPDGKIEWCEIFGYFIIEGDALASQLDEENMVFLVSRRRQITKAGIKRRDAIRCIVKVPQLDFLVTASQKGTLTVFNSQMRVLASTNIADSSWITGCDYLTQLKRVVAVTERTVIIWDYKSQGSCQDNCFIIKPMEHCLLCVSTVNISDQQAKDDVLMGDDGGHVNLLTVTSDDFGLKQSKAKRKSQLHILDSRNFKNIKRKLHDDWVVKVKYISVLNCFGSCSLDSVHSFVLDDLKRLEDNKPVREFSVPKGVNAFTYCGKANIIVTGGDDKVLRLWHPSINTKPVGKLLGHLFSIMEIVTNEKDQHIVSLSSAKVFRVWDIQTLSLLQVFHDIQGRPGEMQIYAMVFDNTHGKLITGSSVIDIYPLTHMIQDTKQIPQTHEKSINVLAYNWAFHQVLTICAESIVKIWELETGYQVYQIEDAHGPNIEITCAVIEKSGFHFATGACDGTMKIWDFGSGQEIKALPLARESREDEQWLQLVYLKANESQHMILALEQSGKIKIVQTNKGEAYLTVTWELPEAISFLQKNAIICVQLKPNTRQPNGFFPDVQLLLDSSYENEETQDLPPGSETKCFDVLKVEEYSLLATGRANGGITLWDFESATVRYFLESYLDQSLDMDFSSMQCLLALSLIVEDILDSALKEDLWWRSRQCNQTSAPEVSGVTALLFLFPPASFSRHATPRSSIVSLFMSDITAIQGPEYSHVSLKKENLKSEVNIKITEDTEGEVEETVKSKSVSFFDAKGEAPGISKNFSGYKRSPILASAHENGNIYLWNIKGDLLREVLPFTKYSATPLTALCTDLSVRMLLAGSKEGHIMCWDIGSFLEDPEDSNKQVKQQLFWRAHSTKVVSLFYEKEKKVVVTASVDGSVRLWHATNGHYFGYLGQPRVFELSEPSDLILPCDINEFPTIIKESNKYMEMKQTFEYPLVLDREKWKSLTRSSLIIRKPRPAEVDRDFKFFKALASPKINRQPLESFKSGNKEAGVVFGSLPIYRVISSAKLRNFPPLCSDPNRESVGSIVKRHKRPAICEQSCSSVRKTEKWTVTPGESLAQSFPSTNPS</sequence>
<reference evidence="4" key="1">
    <citation type="submission" date="2025-08" db="UniProtKB">
        <authorList>
            <consortium name="RefSeq"/>
        </authorList>
    </citation>
    <scope>IDENTIFICATION</scope>
</reference>
<evidence type="ECO:0000313" key="3">
    <source>
        <dbReference type="Proteomes" id="UP000189705"/>
    </source>
</evidence>